<dbReference type="AlphaFoldDB" id="A0A0J8D5M0"/>
<evidence type="ECO:0000313" key="3">
    <source>
        <dbReference type="EMBL" id="KMT21132.1"/>
    </source>
</evidence>
<protein>
    <submittedName>
        <fullName evidence="3">Putative transcriptional regulator YvhJ</fullName>
    </submittedName>
</protein>
<dbReference type="OrthoDB" id="9782542at2"/>
<evidence type="ECO:0000259" key="2">
    <source>
        <dbReference type="Pfam" id="PF03816"/>
    </source>
</evidence>
<keyword evidence="4" id="KW-1185">Reference proteome</keyword>
<comment type="similarity">
    <text evidence="1">Belongs to the LytR/CpsA/Psr (LCP) family.</text>
</comment>
<dbReference type="STRING" id="1121307.CLCY_1c03660"/>
<dbReference type="EMBL" id="LFVU01000028">
    <property type="protein sequence ID" value="KMT21132.1"/>
    <property type="molecule type" value="Genomic_DNA"/>
</dbReference>
<evidence type="ECO:0000313" key="4">
    <source>
        <dbReference type="Proteomes" id="UP000036756"/>
    </source>
</evidence>
<reference evidence="3 4" key="1">
    <citation type="submission" date="2015-06" db="EMBL/GenBank/DDBJ databases">
        <title>Draft genome sequence of the purine-degrading Clostridium cylindrosporum HC-1 (DSM 605).</title>
        <authorList>
            <person name="Poehlein A."/>
            <person name="Schiel-Bengelsdorf B."/>
            <person name="Bengelsdorf F."/>
            <person name="Daniel R."/>
            <person name="Duerre P."/>
        </authorList>
    </citation>
    <scope>NUCLEOTIDE SEQUENCE [LARGE SCALE GENOMIC DNA]</scope>
    <source>
        <strain evidence="3 4">DSM 605</strain>
    </source>
</reference>
<sequence>MRRRRKTSLIKKILLSSLVIILVSTLSAGAYFTYQLSRLKQSHLSLDDIGIDLNSKDNVENKYKDYSSDITNIALFGVDSRHVKEGDVSHSDSMMILSIDKKHKKIKLSSVLRDSNVKIEGHGETKLTHAYAYGGPKLAIKTLNQNFNLNIQDYITVDFSGLTEIINELGGIEVNIKENEIPQINKYGKEIAQIMKEEYIPVENEGLQVLNGHQATAYARIRKVGNGDFDRAERQKTVLIEIANKIQLQGVTKYPSLISKLIPYAETSLSTKEILGMATDCITKGITAIDWYRFPLDGYCDKLIKNNTWYLWIDIPATTEHIHKFIYEDVKTTPGEPKF</sequence>
<evidence type="ECO:0000256" key="1">
    <source>
        <dbReference type="ARBA" id="ARBA00006068"/>
    </source>
</evidence>
<dbReference type="PANTHER" id="PTHR33392:SF6">
    <property type="entry name" value="POLYISOPRENYL-TEICHOIC ACID--PEPTIDOGLYCAN TEICHOIC ACID TRANSFERASE TAGU"/>
    <property type="match status" value="1"/>
</dbReference>
<name>A0A0J8D5M0_CLOCY</name>
<feature type="domain" description="Cell envelope-related transcriptional attenuator" evidence="2">
    <location>
        <begin position="90"/>
        <end position="247"/>
    </location>
</feature>
<dbReference type="Gene3D" id="3.40.630.190">
    <property type="entry name" value="LCP protein"/>
    <property type="match status" value="1"/>
</dbReference>
<comment type="caution">
    <text evidence="3">The sequence shown here is derived from an EMBL/GenBank/DDBJ whole genome shotgun (WGS) entry which is preliminary data.</text>
</comment>
<dbReference type="InterPro" id="IPR004474">
    <property type="entry name" value="LytR_CpsA_psr"/>
</dbReference>
<dbReference type="RefSeq" id="WP_048571510.1">
    <property type="nucleotide sequence ID" value="NZ_LFVU01000028.1"/>
</dbReference>
<dbReference type="NCBIfam" id="TIGR00350">
    <property type="entry name" value="lytR_cpsA_psr"/>
    <property type="match status" value="1"/>
</dbReference>
<dbReference type="PANTHER" id="PTHR33392">
    <property type="entry name" value="POLYISOPRENYL-TEICHOIC ACID--PEPTIDOGLYCAN TEICHOIC ACID TRANSFERASE TAGU"/>
    <property type="match status" value="1"/>
</dbReference>
<accession>A0A0J8D5M0</accession>
<dbReference type="Proteomes" id="UP000036756">
    <property type="component" value="Unassembled WGS sequence"/>
</dbReference>
<dbReference type="InterPro" id="IPR050922">
    <property type="entry name" value="LytR/CpsA/Psr_CW_biosynth"/>
</dbReference>
<dbReference type="PATRIC" id="fig|1121307.3.peg.731"/>
<dbReference type="Pfam" id="PF03816">
    <property type="entry name" value="LytR_cpsA_psr"/>
    <property type="match status" value="1"/>
</dbReference>
<gene>
    <name evidence="3" type="primary">yvhJ</name>
    <name evidence="3" type="ORF">CLCY_1c03660</name>
</gene>
<proteinExistence type="inferred from homology"/>
<organism evidence="3 4">
    <name type="scientific">Clostridium cylindrosporum DSM 605</name>
    <dbReference type="NCBI Taxonomy" id="1121307"/>
    <lineage>
        <taxon>Bacteria</taxon>
        <taxon>Bacillati</taxon>
        <taxon>Bacillota</taxon>
        <taxon>Clostridia</taxon>
        <taxon>Eubacteriales</taxon>
        <taxon>Clostridiaceae</taxon>
        <taxon>Clostridium</taxon>
    </lineage>
</organism>